<dbReference type="RefSeq" id="WP_200196896.1">
    <property type="nucleotide sequence ID" value="NZ_JAENHM010000063.1"/>
</dbReference>
<dbReference type="InterPro" id="IPR032568">
    <property type="entry name" value="DUF4926"/>
</dbReference>
<comment type="caution">
    <text evidence="1">The sequence shown here is derived from an EMBL/GenBank/DDBJ whole genome shotgun (WGS) entry which is preliminary data.</text>
</comment>
<sequence>MIQELDPVVLTEDLPEAGLKQGDVGCVVMVHDGGKGFEVEFTTLAGDTVAVATVAARTVRPVGRREIAHVRLVA</sequence>
<name>A0ABS1FAB2_9PROT</name>
<evidence type="ECO:0000313" key="1">
    <source>
        <dbReference type="EMBL" id="MBK1840366.1"/>
    </source>
</evidence>
<dbReference type="Proteomes" id="UP000652760">
    <property type="component" value="Unassembled WGS sequence"/>
</dbReference>
<organism evidence="1 2">
    <name type="scientific">Azospirillum endophyticum</name>
    <dbReference type="NCBI Taxonomy" id="2800326"/>
    <lineage>
        <taxon>Bacteria</taxon>
        <taxon>Pseudomonadati</taxon>
        <taxon>Pseudomonadota</taxon>
        <taxon>Alphaproteobacteria</taxon>
        <taxon>Rhodospirillales</taxon>
        <taxon>Azospirillaceae</taxon>
        <taxon>Azospirillum</taxon>
    </lineage>
</organism>
<protein>
    <submittedName>
        <fullName evidence="1">DUF4926 domain-containing protein</fullName>
    </submittedName>
</protein>
<dbReference type="EMBL" id="JAENHM010000063">
    <property type="protein sequence ID" value="MBK1840366.1"/>
    <property type="molecule type" value="Genomic_DNA"/>
</dbReference>
<evidence type="ECO:0000313" key="2">
    <source>
        <dbReference type="Proteomes" id="UP000652760"/>
    </source>
</evidence>
<keyword evidence="2" id="KW-1185">Reference proteome</keyword>
<reference evidence="2" key="1">
    <citation type="submission" date="2021-01" db="EMBL/GenBank/DDBJ databases">
        <title>Genome public.</title>
        <authorList>
            <person name="Liu C."/>
            <person name="Sun Q."/>
        </authorList>
    </citation>
    <scope>NUCLEOTIDE SEQUENCE [LARGE SCALE GENOMIC DNA]</scope>
    <source>
        <strain evidence="2">YIM B02556</strain>
    </source>
</reference>
<gene>
    <name evidence="1" type="ORF">JHL17_23465</name>
</gene>
<dbReference type="Pfam" id="PF16277">
    <property type="entry name" value="DUF4926"/>
    <property type="match status" value="1"/>
</dbReference>
<accession>A0ABS1FAB2</accession>
<proteinExistence type="predicted"/>